<evidence type="ECO:0000313" key="2">
    <source>
        <dbReference type="EMBL" id="ADN13378.1"/>
    </source>
</evidence>
<keyword evidence="3" id="KW-1185">Reference proteome</keyword>
<name>E0UIR9_GLOV7</name>
<dbReference type="HOGENOM" id="CLU_2748878_0_0_3"/>
<gene>
    <name evidence="2" type="ordered locus">Cyan7822_1379</name>
</gene>
<keyword evidence="1" id="KW-0812">Transmembrane</keyword>
<protein>
    <submittedName>
        <fullName evidence="2">Uncharacterized protein</fullName>
    </submittedName>
</protein>
<keyword evidence="1" id="KW-0472">Membrane</keyword>
<dbReference type="KEGG" id="cyj:Cyan7822_1379"/>
<keyword evidence="1" id="KW-1133">Transmembrane helix</keyword>
<evidence type="ECO:0000313" key="3">
    <source>
        <dbReference type="Proteomes" id="UP000008206"/>
    </source>
</evidence>
<dbReference type="EMBL" id="CP002198">
    <property type="protein sequence ID" value="ADN13378.1"/>
    <property type="molecule type" value="Genomic_DNA"/>
</dbReference>
<reference evidence="3" key="1">
    <citation type="journal article" date="2011" name="MBio">
        <title>Novel metabolic attributes of the genus Cyanothece, comprising a group of unicellular nitrogen-fixing Cyanobacteria.</title>
        <authorList>
            <person name="Bandyopadhyay A."/>
            <person name="Elvitigala T."/>
            <person name="Welsh E."/>
            <person name="Stockel J."/>
            <person name="Liberton M."/>
            <person name="Min H."/>
            <person name="Sherman L.A."/>
            <person name="Pakrasi H.B."/>
        </authorList>
    </citation>
    <scope>NUCLEOTIDE SEQUENCE [LARGE SCALE GENOMIC DNA]</scope>
    <source>
        <strain evidence="3">PCC 7822</strain>
    </source>
</reference>
<sequence>MYLVFLIPLITALVTGYIAYTANDEITYLTGAVTVIFLLVSLILAPWPVQLLILLITAFKIRNITVNSLTND</sequence>
<organism evidence="2 3">
    <name type="scientific">Gloeothece verrucosa (strain PCC 7822)</name>
    <name type="common">Cyanothece sp. (strain PCC 7822)</name>
    <dbReference type="NCBI Taxonomy" id="497965"/>
    <lineage>
        <taxon>Bacteria</taxon>
        <taxon>Bacillati</taxon>
        <taxon>Cyanobacteriota</taxon>
        <taxon>Cyanophyceae</taxon>
        <taxon>Oscillatoriophycideae</taxon>
        <taxon>Chroococcales</taxon>
        <taxon>Aphanothecaceae</taxon>
        <taxon>Gloeothece</taxon>
        <taxon>Gloeothece verrucosa</taxon>
    </lineage>
</organism>
<evidence type="ECO:0000256" key="1">
    <source>
        <dbReference type="SAM" id="Phobius"/>
    </source>
</evidence>
<proteinExistence type="predicted"/>
<feature type="transmembrane region" description="Helical" evidence="1">
    <location>
        <begin position="31"/>
        <end position="59"/>
    </location>
</feature>
<dbReference type="AlphaFoldDB" id="E0UIR9"/>
<dbReference type="Proteomes" id="UP000008206">
    <property type="component" value="Chromosome"/>
</dbReference>
<accession>E0UIR9</accession>